<evidence type="ECO:0000256" key="5">
    <source>
        <dbReference type="SAM" id="MobiDB-lite"/>
    </source>
</evidence>
<dbReference type="SUPFAM" id="SSF54928">
    <property type="entry name" value="RNA-binding domain, RBD"/>
    <property type="match status" value="4"/>
</dbReference>
<evidence type="ECO:0000256" key="3">
    <source>
        <dbReference type="ARBA" id="ARBA00022884"/>
    </source>
</evidence>
<evidence type="ECO:0000256" key="2">
    <source>
        <dbReference type="ARBA" id="ARBA00022737"/>
    </source>
</evidence>
<evidence type="ECO:0000313" key="8">
    <source>
        <dbReference type="Proteomes" id="UP001432027"/>
    </source>
</evidence>
<dbReference type="NCBIfam" id="TIGR01649">
    <property type="entry name" value="hnRNP-L_PTB"/>
    <property type="match status" value="1"/>
</dbReference>
<dbReference type="Pfam" id="PF22976">
    <property type="entry name" value="RRM_10"/>
    <property type="match status" value="1"/>
</dbReference>
<dbReference type="SMART" id="SM00360">
    <property type="entry name" value="RRM"/>
    <property type="match status" value="4"/>
</dbReference>
<dbReference type="InterPro" id="IPR055204">
    <property type="entry name" value="HNRNPL_RRM"/>
</dbReference>
<dbReference type="GO" id="GO:0005634">
    <property type="term" value="C:nucleus"/>
    <property type="evidence" value="ECO:0007669"/>
    <property type="project" value="InterPro"/>
</dbReference>
<dbReference type="GO" id="GO:0006397">
    <property type="term" value="P:mRNA processing"/>
    <property type="evidence" value="ECO:0007669"/>
    <property type="project" value="InterPro"/>
</dbReference>
<dbReference type="CDD" id="cd12423">
    <property type="entry name" value="RRM3_PTBP1_like"/>
    <property type="match status" value="1"/>
</dbReference>
<dbReference type="Proteomes" id="UP001432027">
    <property type="component" value="Unassembled WGS sequence"/>
</dbReference>
<dbReference type="CDD" id="cd12693">
    <property type="entry name" value="RRM2_PTBP1_like"/>
    <property type="match status" value="1"/>
</dbReference>
<comment type="caution">
    <text evidence="7">The sequence shown here is derived from an EMBL/GenBank/DDBJ whole genome shotgun (WGS) entry which is preliminary data.</text>
</comment>
<feature type="domain" description="RRM" evidence="6">
    <location>
        <begin position="583"/>
        <end position="658"/>
    </location>
</feature>
<dbReference type="FunFam" id="3.30.70.330:FF:000341">
    <property type="entry name" value="Hephaestus, isoform C"/>
    <property type="match status" value="1"/>
</dbReference>
<feature type="domain" description="RRM" evidence="6">
    <location>
        <begin position="269"/>
        <end position="345"/>
    </location>
</feature>
<dbReference type="CDD" id="cd12425">
    <property type="entry name" value="RRM4_PTBP1_like"/>
    <property type="match status" value="1"/>
</dbReference>
<feature type="region of interest" description="Disordered" evidence="5">
    <location>
        <begin position="230"/>
        <end position="261"/>
    </location>
</feature>
<dbReference type="CDD" id="cd12421">
    <property type="entry name" value="RRM1_PTBP1_hnRNPL_like"/>
    <property type="match status" value="1"/>
</dbReference>
<dbReference type="EMBL" id="BTSX01000002">
    <property type="protein sequence ID" value="GMS84648.1"/>
    <property type="molecule type" value="Genomic_DNA"/>
</dbReference>
<evidence type="ECO:0000313" key="7">
    <source>
        <dbReference type="EMBL" id="GMS84648.1"/>
    </source>
</evidence>
<feature type="non-terminal residue" evidence="7">
    <location>
        <position position="1"/>
    </location>
</feature>
<feature type="domain" description="RRM" evidence="6">
    <location>
        <begin position="152"/>
        <end position="226"/>
    </location>
</feature>
<dbReference type="InterPro" id="IPR021790">
    <property type="entry name" value="PTBP1-like_RRM2"/>
</dbReference>
<name>A0AAV5SNE3_9BILA</name>
<keyword evidence="3 4" id="KW-0694">RNA-binding</keyword>
<protein>
    <recommendedName>
        <fullName evidence="6">RRM domain-containing protein</fullName>
    </recommendedName>
</protein>
<dbReference type="Pfam" id="PF13893">
    <property type="entry name" value="RRM_5"/>
    <property type="match status" value="1"/>
</dbReference>
<keyword evidence="2" id="KW-0677">Repeat</keyword>
<keyword evidence="8" id="KW-1185">Reference proteome</keyword>
<dbReference type="Gene3D" id="3.30.70.330">
    <property type="match status" value="4"/>
</dbReference>
<proteinExistence type="predicted"/>
<keyword evidence="1" id="KW-0597">Phosphoprotein</keyword>
<sequence>FGSGTTLNPLSLLYSPSPSPPSPSSLLSLVLLSLSIHQSISSSSFSLFINSSSSLLPSIPSLIPCSHSIQGNHSMSKRSADEVLSSLHNPFLSAIMTVDQEAKKAKLDPSVVYSQLMSPSIQLPSNYFAGQPLSQVAPPSSSSLSPSIRVSRVVHLRNIPSDMVEMEIVQLCSPHGPITNILLLKGKNQAFVEFEEEMGATSIVRSLETIPIQIRGKTIFAQYSTHSELKTEKKGDQNGNNENSSGNLSSTNSTLDISSSTQQSPNCVLRVIIENMLYPVTLDILYNVFARYGKVLRIITFNKNNTFQALVQLSEATSAQSAKAALENQCIYNGCCTLRIDYSKLSTLNIKYNNDKSRDYTNPNLPAGELTLEQQLSLAAAASVPGSMPSLLTGNPFLPYSLSSNPVTAFFAHPALHTSQQDLSMLAGDALSQSSTLSPYLPSLASLSGLPATISPMRLQLAQSTPVILVSNLEEQKISPDDLFTLFGVYGDVLRVKILFNKKDNALIQYSETQQAQLACQHLDKVKWYDRIIRVTPSKHTSVQMPKEGQPDAGLTKDYSHSTLHRFKKPGSKNYLNIYAPSATLHLSNIPPNVTATSLQESFKEAGYDVKAFKFFPKDHKMALMQLEDCEEAIDALIKMHNFKLAENAHLRVSFSKSAI</sequence>
<feature type="domain" description="RRM" evidence="6">
    <location>
        <begin position="466"/>
        <end position="540"/>
    </location>
</feature>
<dbReference type="InterPro" id="IPR000504">
    <property type="entry name" value="RRM_dom"/>
</dbReference>
<reference evidence="7" key="1">
    <citation type="submission" date="2023-10" db="EMBL/GenBank/DDBJ databases">
        <title>Genome assembly of Pristionchus species.</title>
        <authorList>
            <person name="Yoshida K."/>
            <person name="Sommer R.J."/>
        </authorList>
    </citation>
    <scope>NUCLEOTIDE SEQUENCE</scope>
    <source>
        <strain evidence="7">RS0144</strain>
    </source>
</reference>
<dbReference type="AlphaFoldDB" id="A0AAV5SNE3"/>
<dbReference type="Pfam" id="PF11835">
    <property type="entry name" value="RRM_8"/>
    <property type="match status" value="1"/>
</dbReference>
<accession>A0AAV5SNE3</accession>
<dbReference type="PANTHER" id="PTHR15592">
    <property type="entry name" value="MATRIN 3/NUCLEAR PROTEIN 220-RELATED"/>
    <property type="match status" value="1"/>
</dbReference>
<dbReference type="InterPro" id="IPR006536">
    <property type="entry name" value="HnRNP-L/PTB"/>
</dbReference>
<dbReference type="PROSITE" id="PS50102">
    <property type="entry name" value="RRM"/>
    <property type="match status" value="4"/>
</dbReference>
<dbReference type="InterPro" id="IPR035979">
    <property type="entry name" value="RBD_domain_sf"/>
</dbReference>
<feature type="compositionally biased region" description="Low complexity" evidence="5">
    <location>
        <begin position="238"/>
        <end position="261"/>
    </location>
</feature>
<evidence type="ECO:0000256" key="4">
    <source>
        <dbReference type="PROSITE-ProRule" id="PRU00176"/>
    </source>
</evidence>
<gene>
    <name evidence="7" type="ORF">PENTCL1PPCAC_6823</name>
</gene>
<organism evidence="7 8">
    <name type="scientific">Pristionchus entomophagus</name>
    <dbReference type="NCBI Taxonomy" id="358040"/>
    <lineage>
        <taxon>Eukaryota</taxon>
        <taxon>Metazoa</taxon>
        <taxon>Ecdysozoa</taxon>
        <taxon>Nematoda</taxon>
        <taxon>Chromadorea</taxon>
        <taxon>Rhabditida</taxon>
        <taxon>Rhabditina</taxon>
        <taxon>Diplogasteromorpha</taxon>
        <taxon>Diplogasteroidea</taxon>
        <taxon>Neodiplogasteridae</taxon>
        <taxon>Pristionchus</taxon>
    </lineage>
</organism>
<evidence type="ECO:0000259" key="6">
    <source>
        <dbReference type="PROSITE" id="PS50102"/>
    </source>
</evidence>
<dbReference type="InterPro" id="IPR012677">
    <property type="entry name" value="Nucleotide-bd_a/b_plait_sf"/>
</dbReference>
<dbReference type="Pfam" id="PF00076">
    <property type="entry name" value="RRM_1"/>
    <property type="match status" value="1"/>
</dbReference>
<dbReference type="GO" id="GO:0003723">
    <property type="term" value="F:RNA binding"/>
    <property type="evidence" value="ECO:0007669"/>
    <property type="project" value="UniProtKB-UniRule"/>
</dbReference>
<evidence type="ECO:0000256" key="1">
    <source>
        <dbReference type="ARBA" id="ARBA00022553"/>
    </source>
</evidence>